<evidence type="ECO:0000313" key="4">
    <source>
        <dbReference type="Proteomes" id="UP001165082"/>
    </source>
</evidence>
<gene>
    <name evidence="3" type="ORF">TrRE_jg11180</name>
</gene>
<organism evidence="3 4">
    <name type="scientific">Triparma retinervis</name>
    <dbReference type="NCBI Taxonomy" id="2557542"/>
    <lineage>
        <taxon>Eukaryota</taxon>
        <taxon>Sar</taxon>
        <taxon>Stramenopiles</taxon>
        <taxon>Ochrophyta</taxon>
        <taxon>Bolidophyceae</taxon>
        <taxon>Parmales</taxon>
        <taxon>Triparmaceae</taxon>
        <taxon>Triparma</taxon>
    </lineage>
</organism>
<keyword evidence="4" id="KW-1185">Reference proteome</keyword>
<evidence type="ECO:0000313" key="3">
    <source>
        <dbReference type="EMBL" id="GMH68746.1"/>
    </source>
</evidence>
<keyword evidence="2" id="KW-0812">Transmembrane</keyword>
<reference evidence="3" key="1">
    <citation type="submission" date="2022-07" db="EMBL/GenBank/DDBJ databases">
        <title>Genome analysis of Parmales, a sister group of diatoms, reveals the evolutionary specialization of diatoms from phago-mixotrophs to photoautotrophs.</title>
        <authorList>
            <person name="Ban H."/>
            <person name="Sato S."/>
            <person name="Yoshikawa S."/>
            <person name="Kazumasa Y."/>
            <person name="Nakamura Y."/>
            <person name="Ichinomiya M."/>
            <person name="Saitoh K."/>
            <person name="Sato N."/>
            <person name="Blanc-Mathieu R."/>
            <person name="Endo H."/>
            <person name="Kuwata A."/>
            <person name="Ogata H."/>
        </authorList>
    </citation>
    <scope>NUCLEOTIDE SEQUENCE</scope>
</reference>
<protein>
    <submittedName>
        <fullName evidence="3">Uncharacterized protein</fullName>
    </submittedName>
</protein>
<keyword evidence="2" id="KW-1133">Transmembrane helix</keyword>
<evidence type="ECO:0000256" key="2">
    <source>
        <dbReference type="SAM" id="Phobius"/>
    </source>
</evidence>
<dbReference type="EMBL" id="BRXZ01002719">
    <property type="protein sequence ID" value="GMH68746.1"/>
    <property type="molecule type" value="Genomic_DNA"/>
</dbReference>
<dbReference type="OrthoDB" id="205090at2759"/>
<dbReference type="Proteomes" id="UP001165082">
    <property type="component" value="Unassembled WGS sequence"/>
</dbReference>
<sequence length="286" mass="31363">MVKRVNLEDVATSSYLLPIFASLSKGGEPSEAHNPFGGIEEKIEMDVFERNWRAICEREHPYLSDAQLTMVMSSFLPSPPSTSRSSSPCQQISFGEFVHAYKVVISTMQSLQLCPRTLHRTSSTSSFRDRIRSRVAVFLQTLSEGSSINSAQEYLRDLLMKKELSAPPSSPSPPLGQSSKGSENCGSGEVTDTETVGTYDEDETIGPDDELLAVMMSEKDKQIFILTQERDELEAAVGRMKLPQEGGPTRVERGGFGSWLALVLLLAVLLTASMGPYGGWSVKEDA</sequence>
<feature type="region of interest" description="Disordered" evidence="1">
    <location>
        <begin position="164"/>
        <end position="205"/>
    </location>
</feature>
<evidence type="ECO:0000256" key="1">
    <source>
        <dbReference type="SAM" id="MobiDB-lite"/>
    </source>
</evidence>
<comment type="caution">
    <text evidence="3">The sequence shown here is derived from an EMBL/GenBank/DDBJ whole genome shotgun (WGS) entry which is preliminary data.</text>
</comment>
<feature type="non-terminal residue" evidence="3">
    <location>
        <position position="1"/>
    </location>
</feature>
<keyword evidence="2" id="KW-0472">Membrane</keyword>
<feature type="transmembrane region" description="Helical" evidence="2">
    <location>
        <begin position="259"/>
        <end position="280"/>
    </location>
</feature>
<dbReference type="AlphaFoldDB" id="A0A9W7ADR6"/>
<proteinExistence type="predicted"/>
<accession>A0A9W7ADR6</accession>
<name>A0A9W7ADR6_9STRA</name>